<organism evidence="1 2">
    <name type="scientific">Pleionea mediterranea</name>
    <dbReference type="NCBI Taxonomy" id="523701"/>
    <lineage>
        <taxon>Bacteria</taxon>
        <taxon>Pseudomonadati</taxon>
        <taxon>Pseudomonadota</taxon>
        <taxon>Gammaproteobacteria</taxon>
        <taxon>Oceanospirillales</taxon>
        <taxon>Pleioneaceae</taxon>
        <taxon>Pleionea</taxon>
    </lineage>
</organism>
<protein>
    <recommendedName>
        <fullName evidence="3">Thrombospondin type 3 repeat-containing protein</fullName>
    </recommendedName>
</protein>
<evidence type="ECO:0000313" key="2">
    <source>
        <dbReference type="Proteomes" id="UP000245790"/>
    </source>
</evidence>
<name>A0A316FT29_9GAMM</name>
<proteinExistence type="predicted"/>
<dbReference type="EMBL" id="QGGU01000005">
    <property type="protein sequence ID" value="PWK51739.1"/>
    <property type="molecule type" value="Genomic_DNA"/>
</dbReference>
<dbReference type="Proteomes" id="UP000245790">
    <property type="component" value="Unassembled WGS sequence"/>
</dbReference>
<dbReference type="Gene3D" id="4.10.1080.10">
    <property type="entry name" value="TSP type-3 repeat"/>
    <property type="match status" value="1"/>
</dbReference>
<dbReference type="GO" id="GO:0005509">
    <property type="term" value="F:calcium ion binding"/>
    <property type="evidence" value="ECO:0007669"/>
    <property type="project" value="InterPro"/>
</dbReference>
<keyword evidence="2" id="KW-1185">Reference proteome</keyword>
<reference evidence="1 2" key="1">
    <citation type="submission" date="2018-05" db="EMBL/GenBank/DDBJ databases">
        <title>Genomic Encyclopedia of Type Strains, Phase IV (KMG-IV): sequencing the most valuable type-strain genomes for metagenomic binning, comparative biology and taxonomic classification.</title>
        <authorList>
            <person name="Goeker M."/>
        </authorList>
    </citation>
    <scope>NUCLEOTIDE SEQUENCE [LARGE SCALE GENOMIC DNA]</scope>
    <source>
        <strain evidence="1 2">DSM 25350</strain>
    </source>
</reference>
<sequence length="721" mass="79365">MNNHHLNATREAPRITAKLISLVITASFIGANALAANKVTQSIEFKTQGQSLFWEAETSRLVEPFSVPLFKEQESKEEGEIRNIDTDIPLRTAQAIWQQALDTCTSYVYTTNYNGITYRITPTQSECITGHVNRCLVRDPIFGHCLFRFEKDLGIGIGEEPTQGSTRPYDIGAVVRSEVDLDFGIEGEFYLDGGSVDVEYNVDVTVNTDRDQANTGDIVRVTTAATQQGDYSLASRYPGMGFSIGTYSRALIDISVDFAMVNYDDGEQIRKVEQLYYIDSVESGLDDITAADNFDLLYDVMAPLDPDTYPQGSTALTPSVSENGTLRYYDTEWFGADITSNGIEVRIFDNPYELLGNSIGFLSGGMNIPVIPLTPALTAGFNINEWAIIPPKLSTPVSQYQDFDCGDCEPLNQFISDIDGSITNTSPVGKRTIIGGLTDGDELIPPFVDDGMQDNDFFRFDVDADVLSVALGAPLGVTIEGPKLSSYTGHLGPVITLEGNLLDLDLANFLSLDQTLTFHPNLYIDIEFNQSVSVRTEDEFEYSQRREISIPAGSYFEFEQPEQHVEFMPTFTLKNNRFINDSTVVVNSAIQETLLQLKVGGLLTDIASFLPNNIALLQLTWQPGDSLEVWRAPVVEDQSLNGFDDVILPKLTVFNETLDSDNDGIADISDNCKNNSNPDQSDADNDGIGDVCDSVNDLADSSGGALWLLFALLGLARLRHK</sequence>
<dbReference type="InterPro" id="IPR028974">
    <property type="entry name" value="TSP_type-3_rpt"/>
</dbReference>
<evidence type="ECO:0000313" key="1">
    <source>
        <dbReference type="EMBL" id="PWK51739.1"/>
    </source>
</evidence>
<dbReference type="OrthoDB" id="5291933at2"/>
<dbReference type="SUPFAM" id="SSF103647">
    <property type="entry name" value="TSP type-3 repeat"/>
    <property type="match status" value="1"/>
</dbReference>
<dbReference type="RefSeq" id="WP_109763136.1">
    <property type="nucleotide sequence ID" value="NZ_QGGU01000005.1"/>
</dbReference>
<comment type="caution">
    <text evidence="1">The sequence shown here is derived from an EMBL/GenBank/DDBJ whole genome shotgun (WGS) entry which is preliminary data.</text>
</comment>
<dbReference type="AlphaFoldDB" id="A0A316FT29"/>
<evidence type="ECO:0008006" key="3">
    <source>
        <dbReference type="Google" id="ProtNLM"/>
    </source>
</evidence>
<accession>A0A316FT29</accession>
<gene>
    <name evidence="1" type="ORF">C8D97_10554</name>
</gene>